<dbReference type="GO" id="GO:0160148">
    <property type="term" value="F:tRNA pseudouridine(55) synthase activity"/>
    <property type="evidence" value="ECO:0007669"/>
    <property type="project" value="UniProtKB-EC"/>
</dbReference>
<proteinExistence type="inferred from homology"/>
<dbReference type="PANTHER" id="PTHR13767">
    <property type="entry name" value="TRNA-PSEUDOURIDINE SYNTHASE"/>
    <property type="match status" value="1"/>
</dbReference>
<dbReference type="NCBIfam" id="TIGR00431">
    <property type="entry name" value="TruB"/>
    <property type="match status" value="1"/>
</dbReference>
<dbReference type="CDD" id="cd02573">
    <property type="entry name" value="PseudoU_synth_EcTruB"/>
    <property type="match status" value="1"/>
</dbReference>
<organism evidence="9 10">
    <name type="scientific">Pelosinus baikalensis</name>
    <dbReference type="NCBI Taxonomy" id="2892015"/>
    <lineage>
        <taxon>Bacteria</taxon>
        <taxon>Bacillati</taxon>
        <taxon>Bacillota</taxon>
        <taxon>Negativicutes</taxon>
        <taxon>Selenomonadales</taxon>
        <taxon>Sporomusaceae</taxon>
        <taxon>Pelosinus</taxon>
    </lineage>
</organism>
<dbReference type="Pfam" id="PF16198">
    <property type="entry name" value="TruB_C_2"/>
    <property type="match status" value="1"/>
</dbReference>
<dbReference type="InterPro" id="IPR032819">
    <property type="entry name" value="TruB_C"/>
</dbReference>
<dbReference type="Gene3D" id="2.30.130.10">
    <property type="entry name" value="PUA domain"/>
    <property type="match status" value="1"/>
</dbReference>
<evidence type="ECO:0000259" key="7">
    <source>
        <dbReference type="Pfam" id="PF09157"/>
    </source>
</evidence>
<evidence type="ECO:0000313" key="9">
    <source>
        <dbReference type="EMBL" id="MCC5464436.1"/>
    </source>
</evidence>
<comment type="similarity">
    <text evidence="2 5">Belongs to the pseudouridine synthase TruB family. Type 1 subfamily.</text>
</comment>
<keyword evidence="4 5" id="KW-0413">Isomerase</keyword>
<dbReference type="InterPro" id="IPR015240">
    <property type="entry name" value="tRNA_sdUridine_synth_fam1_C"/>
</dbReference>
<evidence type="ECO:0000259" key="8">
    <source>
        <dbReference type="Pfam" id="PF16198"/>
    </source>
</evidence>
<feature type="domain" description="tRNA pseudouridylate synthase B C-terminal" evidence="8">
    <location>
        <begin position="173"/>
        <end position="213"/>
    </location>
</feature>
<comment type="function">
    <text evidence="5">Responsible for synthesis of pseudouridine from uracil-55 in the psi GC loop of transfer RNAs.</text>
</comment>
<dbReference type="CDD" id="cd21152">
    <property type="entry name" value="PUA_TruB_bacterial"/>
    <property type="match status" value="1"/>
</dbReference>
<evidence type="ECO:0000256" key="5">
    <source>
        <dbReference type="HAMAP-Rule" id="MF_01080"/>
    </source>
</evidence>
<dbReference type="InterPro" id="IPR036974">
    <property type="entry name" value="PUA_sf"/>
</dbReference>
<evidence type="ECO:0000313" key="10">
    <source>
        <dbReference type="Proteomes" id="UP001165492"/>
    </source>
</evidence>
<protein>
    <recommendedName>
        <fullName evidence="5">tRNA pseudouridine synthase B</fullName>
        <ecNumber evidence="5">5.4.99.25</ecNumber>
    </recommendedName>
    <alternativeName>
        <fullName evidence="5">tRNA pseudouridine(55) synthase</fullName>
        <shortName evidence="5">Psi55 synthase</shortName>
    </alternativeName>
    <alternativeName>
        <fullName evidence="5">tRNA pseudouridylate synthase</fullName>
    </alternativeName>
    <alternativeName>
        <fullName evidence="5">tRNA-uridine isomerase</fullName>
    </alternativeName>
</protein>
<feature type="domain" description="tRNA pseudouridine synthase II TruB subfamily 1 C-terminal" evidence="7">
    <location>
        <begin position="230"/>
        <end position="283"/>
    </location>
</feature>
<feature type="domain" description="Pseudouridine synthase II N-terminal" evidence="6">
    <location>
        <begin position="24"/>
        <end position="172"/>
    </location>
</feature>
<gene>
    <name evidence="5 9" type="primary">truB</name>
    <name evidence="9" type="ORF">LMF89_03545</name>
</gene>
<dbReference type="SUPFAM" id="SSF88697">
    <property type="entry name" value="PUA domain-like"/>
    <property type="match status" value="1"/>
</dbReference>
<dbReference type="Pfam" id="PF09157">
    <property type="entry name" value="TruB-C_2"/>
    <property type="match status" value="1"/>
</dbReference>
<dbReference type="SUPFAM" id="SSF55120">
    <property type="entry name" value="Pseudouridine synthase"/>
    <property type="match status" value="1"/>
</dbReference>
<dbReference type="InterPro" id="IPR014780">
    <property type="entry name" value="tRNA_psdUridine_synth_TruB"/>
</dbReference>
<dbReference type="InterPro" id="IPR020103">
    <property type="entry name" value="PsdUridine_synth_cat_dom_sf"/>
</dbReference>
<keyword evidence="10" id="KW-1185">Reference proteome</keyword>
<dbReference type="EMBL" id="JAJHJB010000003">
    <property type="protein sequence ID" value="MCC5464436.1"/>
    <property type="molecule type" value="Genomic_DNA"/>
</dbReference>
<comment type="caution">
    <text evidence="9">The sequence shown here is derived from an EMBL/GenBank/DDBJ whole genome shotgun (WGS) entry which is preliminary data.</text>
</comment>
<evidence type="ECO:0000256" key="3">
    <source>
        <dbReference type="ARBA" id="ARBA00022694"/>
    </source>
</evidence>
<evidence type="ECO:0000256" key="4">
    <source>
        <dbReference type="ARBA" id="ARBA00023235"/>
    </source>
</evidence>
<dbReference type="RefSeq" id="WP_229533904.1">
    <property type="nucleotide sequence ID" value="NZ_JAJHJB010000003.1"/>
</dbReference>
<dbReference type="EC" id="5.4.99.25" evidence="5"/>
<evidence type="ECO:0000256" key="2">
    <source>
        <dbReference type="ARBA" id="ARBA00005642"/>
    </source>
</evidence>
<dbReference type="Pfam" id="PF01509">
    <property type="entry name" value="TruB_N"/>
    <property type="match status" value="1"/>
</dbReference>
<keyword evidence="3 5" id="KW-0819">tRNA processing</keyword>
<accession>A0ABS8HMP1</accession>
<dbReference type="PANTHER" id="PTHR13767:SF2">
    <property type="entry name" value="PSEUDOURIDYLATE SYNTHASE TRUB1"/>
    <property type="match status" value="1"/>
</dbReference>
<dbReference type="InterPro" id="IPR002501">
    <property type="entry name" value="PsdUridine_synth_N"/>
</dbReference>
<dbReference type="HAMAP" id="MF_01080">
    <property type="entry name" value="TruB_bact"/>
    <property type="match status" value="1"/>
</dbReference>
<comment type="catalytic activity">
    <reaction evidence="1 5">
        <text>uridine(55) in tRNA = pseudouridine(55) in tRNA</text>
        <dbReference type="Rhea" id="RHEA:42532"/>
        <dbReference type="Rhea" id="RHEA-COMP:10101"/>
        <dbReference type="Rhea" id="RHEA-COMP:10102"/>
        <dbReference type="ChEBI" id="CHEBI:65314"/>
        <dbReference type="ChEBI" id="CHEBI:65315"/>
        <dbReference type="EC" id="5.4.99.25"/>
    </reaction>
</comment>
<evidence type="ECO:0000256" key="1">
    <source>
        <dbReference type="ARBA" id="ARBA00000385"/>
    </source>
</evidence>
<dbReference type="InterPro" id="IPR015947">
    <property type="entry name" value="PUA-like_sf"/>
</dbReference>
<sequence length="292" mass="32226">MTSGLINVLKPPGMTSHDVVSFIRRTYHLKRVGHAGTLDPAASGVLPVALGSATRLLEYMTDTDKSYRVELTIGYETDTGDDTGTILNNAVCAMPVKSEIEKVLSSFIGTIEQIPPMYSAIKIQGKKLYELARAGITVERQPRIITIHNITLLHIDDTRILFDVTCSKGTYIRSLCSDIGQKINCPVVMSFLVRTRVGDFSLENSFTLQEIESNSPIALLPLDYALGYMPKVILTPEIVQAFQYGQSIINSTLTVSKQTFLRIYDQEHSFIGIGQINTDAAVITPIKVIKLE</sequence>
<feature type="active site" description="Nucleophile" evidence="5">
    <location>
        <position position="39"/>
    </location>
</feature>
<reference evidence="9" key="1">
    <citation type="submission" date="2021-11" db="EMBL/GenBank/DDBJ databases">
        <title>Description of a new species Pelosinus isolated from the bottom sediments of Lake Baikal.</title>
        <authorList>
            <person name="Zakharyuk A."/>
        </authorList>
    </citation>
    <scope>NUCLEOTIDE SEQUENCE</scope>
    <source>
        <strain evidence="9">Bkl1</strain>
    </source>
</reference>
<dbReference type="Proteomes" id="UP001165492">
    <property type="component" value="Unassembled WGS sequence"/>
</dbReference>
<dbReference type="Gene3D" id="3.30.2350.10">
    <property type="entry name" value="Pseudouridine synthase"/>
    <property type="match status" value="1"/>
</dbReference>
<name>A0ABS8HMP1_9FIRM</name>
<evidence type="ECO:0000259" key="6">
    <source>
        <dbReference type="Pfam" id="PF01509"/>
    </source>
</evidence>